<keyword evidence="2" id="KW-0808">Transferase</keyword>
<evidence type="ECO:0000313" key="2">
    <source>
        <dbReference type="EMBL" id="NJC20637.1"/>
    </source>
</evidence>
<dbReference type="GO" id="GO:0016740">
    <property type="term" value="F:transferase activity"/>
    <property type="evidence" value="ECO:0007669"/>
    <property type="project" value="UniProtKB-KW"/>
</dbReference>
<evidence type="ECO:0000313" key="4">
    <source>
        <dbReference type="Proteomes" id="UP000576368"/>
    </source>
</evidence>
<feature type="domain" description="Glycosyltransferase 2-like" evidence="1">
    <location>
        <begin position="3"/>
        <end position="135"/>
    </location>
</feature>
<dbReference type="RefSeq" id="WP_118305564.1">
    <property type="nucleotide sequence ID" value="NZ_BMPA01000019.1"/>
</dbReference>
<proteinExistence type="predicted"/>
<dbReference type="SUPFAM" id="SSF53448">
    <property type="entry name" value="Nucleotide-diphospho-sugar transferases"/>
    <property type="match status" value="1"/>
</dbReference>
<gene>
    <name evidence="3" type="ORF">F1644_07170</name>
    <name evidence="2" type="ORF">GGR15_004293</name>
</gene>
<accession>A0A7X6BM78</accession>
<dbReference type="AlphaFoldDB" id="A0A7X6BM78"/>
<dbReference type="InterPro" id="IPR029044">
    <property type="entry name" value="Nucleotide-diphossugar_trans"/>
</dbReference>
<dbReference type="EMBL" id="CP043839">
    <property type="protein sequence ID" value="WOF12060.1"/>
    <property type="molecule type" value="Genomic_DNA"/>
</dbReference>
<keyword evidence="5" id="KW-1185">Reference proteome</keyword>
<evidence type="ECO:0000259" key="1">
    <source>
        <dbReference type="Pfam" id="PF00535"/>
    </source>
</evidence>
<protein>
    <submittedName>
        <fullName evidence="3">Glycosyltransferase family 2 protein</fullName>
    </submittedName>
    <submittedName>
        <fullName evidence="2">Glycosyltransferase involved in cell wall biosynthesis</fullName>
    </submittedName>
</protein>
<dbReference type="CDD" id="cd00761">
    <property type="entry name" value="Glyco_tranf_GTA_type"/>
    <property type="match status" value="1"/>
</dbReference>
<reference evidence="3 5" key="1">
    <citation type="submission" date="2019-09" db="EMBL/GenBank/DDBJ databases">
        <title>Butyricimonas paravirosa DSM 105722 (=214-4 = JCM 18677 = CCUG 65563).</title>
        <authorList>
            <person name="Le Roy T."/>
            <person name="Cani P.D."/>
        </authorList>
    </citation>
    <scope>NUCLEOTIDE SEQUENCE [LARGE SCALE GENOMIC DNA]</scope>
    <source>
        <strain evidence="3 5">DSM 105722</strain>
    </source>
</reference>
<organism evidence="2 4">
    <name type="scientific">Butyricimonas paravirosa</name>
    <dbReference type="NCBI Taxonomy" id="1472417"/>
    <lineage>
        <taxon>Bacteria</taxon>
        <taxon>Pseudomonadati</taxon>
        <taxon>Bacteroidota</taxon>
        <taxon>Bacteroidia</taxon>
        <taxon>Bacteroidales</taxon>
        <taxon>Odoribacteraceae</taxon>
        <taxon>Butyricimonas</taxon>
    </lineage>
</organism>
<dbReference type="PANTHER" id="PTHR43685">
    <property type="entry name" value="GLYCOSYLTRANSFERASE"/>
    <property type="match status" value="1"/>
</dbReference>
<evidence type="ECO:0000313" key="5">
    <source>
        <dbReference type="Proteomes" id="UP001302374"/>
    </source>
</evidence>
<dbReference type="PANTHER" id="PTHR43685:SF2">
    <property type="entry name" value="GLYCOSYLTRANSFERASE 2-LIKE DOMAIN-CONTAINING PROTEIN"/>
    <property type="match status" value="1"/>
</dbReference>
<dbReference type="GeneID" id="86891063"/>
<dbReference type="Proteomes" id="UP000576368">
    <property type="component" value="Unassembled WGS sequence"/>
</dbReference>
<dbReference type="InterPro" id="IPR050834">
    <property type="entry name" value="Glycosyltransf_2"/>
</dbReference>
<dbReference type="InterPro" id="IPR001173">
    <property type="entry name" value="Glyco_trans_2-like"/>
</dbReference>
<evidence type="ECO:0000313" key="3">
    <source>
        <dbReference type="EMBL" id="WOF12060.1"/>
    </source>
</evidence>
<dbReference type="Gene3D" id="3.90.550.10">
    <property type="entry name" value="Spore Coat Polysaccharide Biosynthesis Protein SpsA, Chain A"/>
    <property type="match status" value="1"/>
</dbReference>
<reference evidence="2 4" key="2">
    <citation type="submission" date="2020-03" db="EMBL/GenBank/DDBJ databases">
        <title>Genomic Encyclopedia of Type Strains, Phase IV (KMG-IV): sequencing the most valuable type-strain genomes for metagenomic binning, comparative biology and taxonomic classification.</title>
        <authorList>
            <person name="Goeker M."/>
        </authorList>
    </citation>
    <scope>NUCLEOTIDE SEQUENCE [LARGE SCALE GENOMIC DNA]</scope>
    <source>
        <strain evidence="2 4">DSM 105722</strain>
    </source>
</reference>
<dbReference type="Proteomes" id="UP001302374">
    <property type="component" value="Chromosome"/>
</dbReference>
<sequence length="312" mass="36503">MISFIIPCFNVQETIEETVVSITRETDLFCEIILVNDGSSDATLEVLQKISFGHSNVKVVNKTNGGVSSARNLGLHFATQEYVCFLDGDDTMDNSFFEKVTSYLYQNRDIIMYGFDKENKDLSKRSYKVYYSKNYILDYLLGKMYIHISSLLLKRSMLLRNHVVFDEDIYYSEDREFIVKCLRCSTSLAIVPNILFHYKFRSTSAMNVAKFTMKRMTSIVAMERVLNMFASNSLEAKAALLQLQLTIILVLKKYLHFGQKDKNIENVFDKYFQYLNKISLLKMNKYSMFVLLLIFVRKFSDKLFFFVLKKYK</sequence>
<dbReference type="Pfam" id="PF00535">
    <property type="entry name" value="Glycos_transf_2"/>
    <property type="match status" value="1"/>
</dbReference>
<dbReference type="EMBL" id="JAATLI010000020">
    <property type="protein sequence ID" value="NJC20637.1"/>
    <property type="molecule type" value="Genomic_DNA"/>
</dbReference>
<name>A0A7X6BM78_9BACT</name>